<evidence type="ECO:0000256" key="8">
    <source>
        <dbReference type="ARBA" id="ARBA00023136"/>
    </source>
</evidence>
<sequence length="539" mass="57930">MTEYTGPTLLVVFVVALGVTALARRYSFPAPLVLVVVGLAVSFVPGVPSVPLDPDLVLFLVLPPLLYSAALESSTLRLRENLRRISQLAVGLVVFTTAVVGVAAWLLVPGLPLASALVLGAVVAPPDAVAAASIGRRLGLQRRIMTILEGESLLNDATALTLFRVLLAAAVAPMAISTGATILDGLGEFALAAVGGVVIGAGAGWLLHRVRLMLREPVLESSVGLLVPFVIYLLAEELHTSGVLAVVIAGLYLGHKATEAGYATRLQDQAVWKALDTLLEALVFALIGLQLRIVYDGLGDNKGTIVLVSLALLAVTVLARFAWVFPTIYLPRLLPRVRRRGPPMPWRVPFVISWAGMRGVVTLAAAFAIPHGIGTDPAMPGYNVVVFAAFVVTVGTLLLQGLTLPAIIRRLHVQDKGAQRDVLDEAAAKQAAAEAALNRLDELTDDGTPEHVTEQLRTWAQHRSNSAWERLGRPDEEIGEAPSVAFSRLRRAMLGAERETFVRFRDMGRIDEGILRDMLRELDYEEAMLNRDETGDQAR</sequence>
<dbReference type="EMBL" id="JBBEGM010000001">
    <property type="protein sequence ID" value="MEJ2859998.1"/>
    <property type="molecule type" value="Genomic_DNA"/>
</dbReference>
<evidence type="ECO:0000313" key="12">
    <source>
        <dbReference type="EMBL" id="MEJ2859998.1"/>
    </source>
</evidence>
<feature type="transmembrane region" description="Helical" evidence="10">
    <location>
        <begin position="30"/>
        <end position="50"/>
    </location>
</feature>
<evidence type="ECO:0000256" key="9">
    <source>
        <dbReference type="ARBA" id="ARBA00023201"/>
    </source>
</evidence>
<name>A0ABU8LXY6_9PSEU</name>
<keyword evidence="4 10" id="KW-0812">Transmembrane</keyword>
<evidence type="ECO:0000256" key="4">
    <source>
        <dbReference type="ARBA" id="ARBA00022692"/>
    </source>
</evidence>
<keyword evidence="7 10" id="KW-0406">Ion transport</keyword>
<keyword evidence="2 10" id="KW-0813">Transport</keyword>
<comment type="function">
    <text evidence="10">Na(+)/H(+) antiporter that extrudes sodium in exchange for external protons.</text>
</comment>
<evidence type="ECO:0000313" key="13">
    <source>
        <dbReference type="Proteomes" id="UP001369736"/>
    </source>
</evidence>
<keyword evidence="5 10" id="KW-1133">Transmembrane helix</keyword>
<feature type="transmembrane region" description="Helical" evidence="10">
    <location>
        <begin position="114"/>
        <end position="135"/>
    </location>
</feature>
<evidence type="ECO:0000259" key="11">
    <source>
        <dbReference type="Pfam" id="PF00999"/>
    </source>
</evidence>
<keyword evidence="10" id="KW-0050">Antiport</keyword>
<dbReference type="InterPro" id="IPR004705">
    <property type="entry name" value="Cation/H_exchanger_CPA1_bac"/>
</dbReference>
<evidence type="ECO:0000256" key="7">
    <source>
        <dbReference type="ARBA" id="ARBA00023065"/>
    </source>
</evidence>
<dbReference type="Proteomes" id="UP001369736">
    <property type="component" value="Unassembled WGS sequence"/>
</dbReference>
<dbReference type="PANTHER" id="PTHR10110:SF86">
    <property type="entry name" value="SODIUM_HYDROGEN EXCHANGER 7"/>
    <property type="match status" value="1"/>
</dbReference>
<dbReference type="NCBIfam" id="TIGR00831">
    <property type="entry name" value="a_cpa1"/>
    <property type="match status" value="1"/>
</dbReference>
<comment type="caution">
    <text evidence="12">The sequence shown here is derived from an EMBL/GenBank/DDBJ whole genome shotgun (WGS) entry which is preliminary data.</text>
</comment>
<comment type="similarity">
    <text evidence="10">Belongs to the monovalent cation:proton antiporter 1 (CPA1) transporter (TC 2.A.36) family.</text>
</comment>
<reference evidence="12 13" key="1">
    <citation type="submission" date="2024-03" db="EMBL/GenBank/DDBJ databases">
        <title>Actinomycetospora sp. OC33-EN07, a novel actinomycete isolated from wild orchid (Aerides multiflora).</title>
        <authorList>
            <person name="Suriyachadkun C."/>
        </authorList>
    </citation>
    <scope>NUCLEOTIDE SEQUENCE [LARGE SCALE GENOMIC DNA]</scope>
    <source>
        <strain evidence="12 13">OC33-EN07</strain>
    </source>
</reference>
<gene>
    <name evidence="12" type="ORF">WCD58_02450</name>
</gene>
<dbReference type="PANTHER" id="PTHR10110">
    <property type="entry name" value="SODIUM/HYDROGEN EXCHANGER"/>
    <property type="match status" value="1"/>
</dbReference>
<evidence type="ECO:0000256" key="1">
    <source>
        <dbReference type="ARBA" id="ARBA00004651"/>
    </source>
</evidence>
<proteinExistence type="inferred from homology"/>
<evidence type="ECO:0000256" key="2">
    <source>
        <dbReference type="ARBA" id="ARBA00022448"/>
    </source>
</evidence>
<dbReference type="InterPro" id="IPR006153">
    <property type="entry name" value="Cation/H_exchanger_TM"/>
</dbReference>
<feature type="transmembrane region" description="Helical" evidence="10">
    <location>
        <begin position="385"/>
        <end position="408"/>
    </location>
</feature>
<dbReference type="Pfam" id="PF00999">
    <property type="entry name" value="Na_H_Exchanger"/>
    <property type="match status" value="1"/>
</dbReference>
<accession>A0ABU8LXY6</accession>
<feature type="transmembrane region" description="Helical" evidence="10">
    <location>
        <begin position="305"/>
        <end position="330"/>
    </location>
</feature>
<evidence type="ECO:0000256" key="6">
    <source>
        <dbReference type="ARBA" id="ARBA00023053"/>
    </source>
</evidence>
<feature type="transmembrane region" description="Helical" evidence="10">
    <location>
        <begin position="270"/>
        <end position="293"/>
    </location>
</feature>
<dbReference type="RefSeq" id="WP_337699109.1">
    <property type="nucleotide sequence ID" value="NZ_JBBEGM010000001.1"/>
</dbReference>
<evidence type="ECO:0000256" key="5">
    <source>
        <dbReference type="ARBA" id="ARBA00022989"/>
    </source>
</evidence>
<comment type="subcellular location">
    <subcellularLocation>
        <location evidence="1 10">Cell membrane</location>
        <topology evidence="1 10">Multi-pass membrane protein</topology>
    </subcellularLocation>
</comment>
<evidence type="ECO:0000256" key="3">
    <source>
        <dbReference type="ARBA" id="ARBA00022475"/>
    </source>
</evidence>
<dbReference type="InterPro" id="IPR018422">
    <property type="entry name" value="Cation/H_exchanger_CPA1"/>
</dbReference>
<feature type="transmembrane region" description="Helical" evidence="10">
    <location>
        <begin position="6"/>
        <end position="23"/>
    </location>
</feature>
<keyword evidence="8 10" id="KW-0472">Membrane</keyword>
<evidence type="ECO:0000256" key="10">
    <source>
        <dbReference type="RuleBase" id="RU366002"/>
    </source>
</evidence>
<protein>
    <submittedName>
        <fullName evidence="12">Na+/H+ antiporter</fullName>
    </submittedName>
</protein>
<keyword evidence="9 10" id="KW-0739">Sodium transport</keyword>
<feature type="transmembrane region" description="Helical" evidence="10">
    <location>
        <begin position="351"/>
        <end position="373"/>
    </location>
</feature>
<feature type="transmembrane region" description="Helical" evidence="10">
    <location>
        <begin position="189"/>
        <end position="206"/>
    </location>
</feature>
<feature type="domain" description="Cation/H+ exchanger transmembrane" evidence="11">
    <location>
        <begin position="14"/>
        <end position="408"/>
    </location>
</feature>
<feature type="transmembrane region" description="Helical" evidence="10">
    <location>
        <begin position="162"/>
        <end position="183"/>
    </location>
</feature>
<keyword evidence="3 10" id="KW-1003">Cell membrane</keyword>
<organism evidence="12 13">
    <name type="scientific">Actinomycetospora flava</name>
    <dbReference type="NCBI Taxonomy" id="3129232"/>
    <lineage>
        <taxon>Bacteria</taxon>
        <taxon>Bacillati</taxon>
        <taxon>Actinomycetota</taxon>
        <taxon>Actinomycetes</taxon>
        <taxon>Pseudonocardiales</taxon>
        <taxon>Pseudonocardiaceae</taxon>
        <taxon>Actinomycetospora</taxon>
    </lineage>
</organism>
<keyword evidence="6 10" id="KW-0915">Sodium</keyword>
<feature type="transmembrane region" description="Helical" evidence="10">
    <location>
        <begin position="56"/>
        <end position="76"/>
    </location>
</feature>
<feature type="transmembrane region" description="Helical" evidence="10">
    <location>
        <begin position="88"/>
        <end position="108"/>
    </location>
</feature>
<dbReference type="Gene3D" id="6.10.140.1330">
    <property type="match status" value="1"/>
</dbReference>
<keyword evidence="13" id="KW-1185">Reference proteome</keyword>